<keyword evidence="5" id="KW-0808">Transferase</keyword>
<keyword evidence="4" id="KW-0597">Phosphoprotein</keyword>
<evidence type="ECO:0000256" key="7">
    <source>
        <dbReference type="ARBA" id="ARBA00022777"/>
    </source>
</evidence>
<dbReference type="PROSITE" id="PS50109">
    <property type="entry name" value="HIS_KIN"/>
    <property type="match status" value="1"/>
</dbReference>
<geneLocation type="plasmid" evidence="13 14">
    <name>p_2</name>
</geneLocation>
<feature type="transmembrane region" description="Helical" evidence="10">
    <location>
        <begin position="12"/>
        <end position="35"/>
    </location>
</feature>
<dbReference type="Proteomes" id="UP000515465">
    <property type="component" value="Plasmid p_2"/>
</dbReference>
<dbReference type="InterPro" id="IPR003660">
    <property type="entry name" value="HAMP_dom"/>
</dbReference>
<comment type="catalytic activity">
    <reaction evidence="1">
        <text>ATP + protein L-histidine = ADP + protein N-phospho-L-histidine.</text>
        <dbReference type="EC" id="2.7.13.3"/>
    </reaction>
</comment>
<evidence type="ECO:0000256" key="4">
    <source>
        <dbReference type="ARBA" id="ARBA00022553"/>
    </source>
</evidence>
<dbReference type="SMART" id="SM00388">
    <property type="entry name" value="HisKA"/>
    <property type="match status" value="1"/>
</dbReference>
<comment type="subcellular location">
    <subcellularLocation>
        <location evidence="2">Membrane</location>
    </subcellularLocation>
</comment>
<feature type="domain" description="Histidine kinase" evidence="11">
    <location>
        <begin position="236"/>
        <end position="450"/>
    </location>
</feature>
<dbReference type="Gene3D" id="6.10.340.10">
    <property type="match status" value="1"/>
</dbReference>
<dbReference type="CDD" id="cd00082">
    <property type="entry name" value="HisKA"/>
    <property type="match status" value="1"/>
</dbReference>
<evidence type="ECO:0000259" key="11">
    <source>
        <dbReference type="PROSITE" id="PS50109"/>
    </source>
</evidence>
<proteinExistence type="predicted"/>
<dbReference type="InterPro" id="IPR036890">
    <property type="entry name" value="HATPase_C_sf"/>
</dbReference>
<protein>
    <recommendedName>
        <fullName evidence="3">histidine kinase</fullName>
        <ecNumber evidence="3">2.7.13.3</ecNumber>
    </recommendedName>
</protein>
<dbReference type="SMART" id="SM00387">
    <property type="entry name" value="HATPase_c"/>
    <property type="match status" value="1"/>
</dbReference>
<name>A0A7G6T4B0_9HYPH</name>
<keyword evidence="7" id="KW-0418">Kinase</keyword>
<dbReference type="EMBL" id="CP050297">
    <property type="protein sequence ID" value="QND61592.1"/>
    <property type="molecule type" value="Genomic_DNA"/>
</dbReference>
<dbReference type="InterPro" id="IPR050428">
    <property type="entry name" value="TCS_sensor_his_kinase"/>
</dbReference>
<dbReference type="EC" id="2.7.13.3" evidence="3"/>
<dbReference type="RefSeq" id="WP_183454830.1">
    <property type="nucleotide sequence ID" value="NZ_CP050297.1"/>
</dbReference>
<keyword evidence="13" id="KW-0614">Plasmid</keyword>
<keyword evidence="9" id="KW-0902">Two-component regulatory system</keyword>
<evidence type="ECO:0000256" key="5">
    <source>
        <dbReference type="ARBA" id="ARBA00022679"/>
    </source>
</evidence>
<evidence type="ECO:0000256" key="6">
    <source>
        <dbReference type="ARBA" id="ARBA00022692"/>
    </source>
</evidence>
<dbReference type="Pfam" id="PF00512">
    <property type="entry name" value="HisKA"/>
    <property type="match status" value="1"/>
</dbReference>
<dbReference type="Pfam" id="PF00672">
    <property type="entry name" value="HAMP"/>
    <property type="match status" value="1"/>
</dbReference>
<dbReference type="SUPFAM" id="SSF158472">
    <property type="entry name" value="HAMP domain-like"/>
    <property type="match status" value="1"/>
</dbReference>
<keyword evidence="8 10" id="KW-1133">Transmembrane helix</keyword>
<dbReference type="InterPro" id="IPR003661">
    <property type="entry name" value="HisK_dim/P_dom"/>
</dbReference>
<sequence>MRLVELSRTTSFRLAIAFLALFGLASLTLFAFISWEVKGFLSNRVDEWVQREGKVLSRLDATALAQRLDNRQRDDATTERPITLYDATGKVLAGNPLPFPAGHDNATAPFEFGHGSHLPMAPFRGLTWRLPTGQTLLVAQSVDELNEFGDVLLGAMLLAGGVTTVLGLVGAILIGAGAVRQLDDITRATRSIVKGDLSGRLPTRGSGDVGRLVAVVNEMLDELQRLMNEVKGVCDNIAHEMRTPLTRLLAGLDRSRRRSSSTADYAESVDEAIAETQGILKTFGALLRISEIEDGARRAGFIDVDLGAIVTDAVEFYEPLAEDKNITLRSYFEGEPARPSRGDPSLLFEAFANLIDNAIKFTPAGGSVEVRFARSGAADIVSVSDTGPGISEADRTMVLKRFYRAEPSRHEPGNGLGLSLVAAIARLHDMDMVIEGPPGCRIALTRDRSETLSHIVEN</sequence>
<dbReference type="Gene3D" id="3.30.565.10">
    <property type="entry name" value="Histidine kinase-like ATPase, C-terminal domain"/>
    <property type="match status" value="1"/>
</dbReference>
<dbReference type="GO" id="GO:0000155">
    <property type="term" value="F:phosphorelay sensor kinase activity"/>
    <property type="evidence" value="ECO:0007669"/>
    <property type="project" value="InterPro"/>
</dbReference>
<evidence type="ECO:0000313" key="13">
    <source>
        <dbReference type="EMBL" id="QND61592.1"/>
    </source>
</evidence>
<dbReference type="InterPro" id="IPR005467">
    <property type="entry name" value="His_kinase_dom"/>
</dbReference>
<dbReference type="SUPFAM" id="SSF55874">
    <property type="entry name" value="ATPase domain of HSP90 chaperone/DNA topoisomerase II/histidine kinase"/>
    <property type="match status" value="1"/>
</dbReference>
<evidence type="ECO:0000259" key="12">
    <source>
        <dbReference type="PROSITE" id="PS50885"/>
    </source>
</evidence>
<dbReference type="InterPro" id="IPR003594">
    <property type="entry name" value="HATPase_dom"/>
</dbReference>
<evidence type="ECO:0000313" key="14">
    <source>
        <dbReference type="Proteomes" id="UP000515465"/>
    </source>
</evidence>
<dbReference type="SMART" id="SM00304">
    <property type="entry name" value="HAMP"/>
    <property type="match status" value="1"/>
</dbReference>
<evidence type="ECO:0000256" key="3">
    <source>
        <dbReference type="ARBA" id="ARBA00012438"/>
    </source>
</evidence>
<feature type="domain" description="HAMP" evidence="12">
    <location>
        <begin position="176"/>
        <end position="228"/>
    </location>
</feature>
<evidence type="ECO:0000256" key="10">
    <source>
        <dbReference type="SAM" id="Phobius"/>
    </source>
</evidence>
<feature type="transmembrane region" description="Helical" evidence="10">
    <location>
        <begin position="151"/>
        <end position="179"/>
    </location>
</feature>
<accession>A0A7G6T4B0</accession>
<reference evidence="14" key="1">
    <citation type="journal article" date="2020" name="Mol. Plant Microbe">
        <title>Rhizobial microsymbionts of the narrowly endemic Oxytropis species growing in Kamchatka are characterized by significant genetic diversity and possess a set of genes that are associated with T3SS and T6SS secretion systems and can affect the development of symbiosis.</title>
        <authorList>
            <person name="Safronova V."/>
            <person name="Guro P."/>
            <person name="Sazanova A."/>
            <person name="Kuznetsova I."/>
            <person name="Belimov A."/>
            <person name="Yakubov V."/>
            <person name="Chirak E."/>
            <person name="Afonin A."/>
            <person name="Gogolev Y."/>
            <person name="Andronov E."/>
            <person name="Tikhonovich I."/>
        </authorList>
    </citation>
    <scope>NUCLEOTIDE SEQUENCE [LARGE SCALE GENOMIC DNA]</scope>
    <source>
        <strain evidence="14">583</strain>
        <plasmid evidence="14">p_2</plasmid>
    </source>
</reference>
<keyword evidence="6 10" id="KW-0812">Transmembrane</keyword>
<dbReference type="GO" id="GO:0005886">
    <property type="term" value="C:plasma membrane"/>
    <property type="evidence" value="ECO:0007669"/>
    <property type="project" value="TreeGrafter"/>
</dbReference>
<dbReference type="PROSITE" id="PS50885">
    <property type="entry name" value="HAMP"/>
    <property type="match status" value="1"/>
</dbReference>
<dbReference type="Pfam" id="PF02518">
    <property type="entry name" value="HATPase_c"/>
    <property type="match status" value="1"/>
</dbReference>
<dbReference type="PANTHER" id="PTHR45436">
    <property type="entry name" value="SENSOR HISTIDINE KINASE YKOH"/>
    <property type="match status" value="1"/>
</dbReference>
<evidence type="ECO:0000256" key="9">
    <source>
        <dbReference type="ARBA" id="ARBA00023012"/>
    </source>
</evidence>
<dbReference type="AlphaFoldDB" id="A0A7G6T4B0"/>
<dbReference type="SUPFAM" id="SSF47384">
    <property type="entry name" value="Homodimeric domain of signal transducing histidine kinase"/>
    <property type="match status" value="1"/>
</dbReference>
<organism evidence="13 14">
    <name type="scientific">Mesorhizobium huakuii</name>
    <dbReference type="NCBI Taxonomy" id="28104"/>
    <lineage>
        <taxon>Bacteria</taxon>
        <taxon>Pseudomonadati</taxon>
        <taxon>Pseudomonadota</taxon>
        <taxon>Alphaproteobacteria</taxon>
        <taxon>Hyphomicrobiales</taxon>
        <taxon>Phyllobacteriaceae</taxon>
        <taxon>Mesorhizobium</taxon>
    </lineage>
</organism>
<evidence type="ECO:0000256" key="8">
    <source>
        <dbReference type="ARBA" id="ARBA00022989"/>
    </source>
</evidence>
<evidence type="ECO:0000256" key="2">
    <source>
        <dbReference type="ARBA" id="ARBA00004370"/>
    </source>
</evidence>
<dbReference type="Gene3D" id="1.10.287.130">
    <property type="match status" value="1"/>
</dbReference>
<dbReference type="CDD" id="cd06225">
    <property type="entry name" value="HAMP"/>
    <property type="match status" value="1"/>
</dbReference>
<evidence type="ECO:0000256" key="1">
    <source>
        <dbReference type="ARBA" id="ARBA00000085"/>
    </source>
</evidence>
<dbReference type="InterPro" id="IPR036097">
    <property type="entry name" value="HisK_dim/P_sf"/>
</dbReference>
<dbReference type="PANTHER" id="PTHR45436:SF8">
    <property type="entry name" value="HISTIDINE KINASE"/>
    <property type="match status" value="1"/>
</dbReference>
<keyword evidence="10" id="KW-0472">Membrane</keyword>
<gene>
    <name evidence="13" type="ORF">HB778_35375</name>
</gene>